<protein>
    <submittedName>
        <fullName evidence="2">Uncharacterized protein</fullName>
    </submittedName>
</protein>
<reference evidence="2 3" key="1">
    <citation type="submission" date="2017-04" db="EMBL/GenBank/DDBJ databases">
        <title>Whole genome sequence of Bdellovibrio bacteriovorus strain SSB218315.</title>
        <authorList>
            <person name="Oyedara O."/>
            <person name="Rodriguez-Perez M.A."/>
        </authorList>
    </citation>
    <scope>NUCLEOTIDE SEQUENCE [LARGE SCALE GENOMIC DNA]</scope>
    <source>
        <strain evidence="2 3">SSB218315</strain>
    </source>
</reference>
<dbReference type="AlphaFoldDB" id="A0A1Z3N718"/>
<gene>
    <name evidence="2" type="ORF">B9G79_06655</name>
</gene>
<evidence type="ECO:0000313" key="2">
    <source>
        <dbReference type="EMBL" id="ASD63270.1"/>
    </source>
</evidence>
<name>A0A1Z3N718_BDEBC</name>
<dbReference type="OrthoDB" id="9775830at2"/>
<feature type="signal peptide" evidence="1">
    <location>
        <begin position="1"/>
        <end position="19"/>
    </location>
</feature>
<dbReference type="EMBL" id="CP020946">
    <property type="protein sequence ID" value="ASD63270.1"/>
    <property type="molecule type" value="Genomic_DNA"/>
</dbReference>
<evidence type="ECO:0000256" key="1">
    <source>
        <dbReference type="SAM" id="SignalP"/>
    </source>
</evidence>
<keyword evidence="1" id="KW-0732">Signal</keyword>
<proteinExistence type="predicted"/>
<organism evidence="2 3">
    <name type="scientific">Bdellovibrio bacteriovorus</name>
    <dbReference type="NCBI Taxonomy" id="959"/>
    <lineage>
        <taxon>Bacteria</taxon>
        <taxon>Pseudomonadati</taxon>
        <taxon>Bdellovibrionota</taxon>
        <taxon>Bdellovibrionia</taxon>
        <taxon>Bdellovibrionales</taxon>
        <taxon>Pseudobdellovibrionaceae</taxon>
        <taxon>Bdellovibrio</taxon>
    </lineage>
</organism>
<evidence type="ECO:0000313" key="3">
    <source>
        <dbReference type="Proteomes" id="UP000197003"/>
    </source>
</evidence>
<dbReference type="Proteomes" id="UP000197003">
    <property type="component" value="Chromosome"/>
</dbReference>
<dbReference type="RefSeq" id="WP_088564824.1">
    <property type="nucleotide sequence ID" value="NZ_CP020946.1"/>
</dbReference>
<accession>A0A1Z3N718</accession>
<feature type="chain" id="PRO_5012825632" evidence="1">
    <location>
        <begin position="20"/>
        <end position="304"/>
    </location>
</feature>
<sequence>MKSFVLILCLMIFPIFAEAAPSWYPMPKEAYKFGEAYPEAQQLLYAFDYGHALVYERLLHNKGKIANPKEFEKEILRDILVILKNPPPVKVDEDDIAPEYVFTFPLMVNAFDWSHMLHQWVLDVLATSEDRGEGMHRRINEIFVQYKANRSLAITDVCKTMLFMDGHYFSKDFRRSYPSFNLLIWSYHWFQIRLYEALMKPHRAERDLAVQETVKEFWTLISDLPDSAEFDMMPETAKEAPTFARQFPLIAAAFDNNHMLHDIVSDILTSNKVAAVDMRKLGVEYGRMALDPQSFKSNKCAAYP</sequence>